<evidence type="ECO:0000313" key="2">
    <source>
        <dbReference type="Proteomes" id="UP001732700"/>
    </source>
</evidence>
<organism evidence="1 2">
    <name type="scientific">Avena sativa</name>
    <name type="common">Oat</name>
    <dbReference type="NCBI Taxonomy" id="4498"/>
    <lineage>
        <taxon>Eukaryota</taxon>
        <taxon>Viridiplantae</taxon>
        <taxon>Streptophyta</taxon>
        <taxon>Embryophyta</taxon>
        <taxon>Tracheophyta</taxon>
        <taxon>Spermatophyta</taxon>
        <taxon>Magnoliopsida</taxon>
        <taxon>Liliopsida</taxon>
        <taxon>Poales</taxon>
        <taxon>Poaceae</taxon>
        <taxon>BOP clade</taxon>
        <taxon>Pooideae</taxon>
        <taxon>Poodae</taxon>
        <taxon>Poeae</taxon>
        <taxon>Poeae Chloroplast Group 1 (Aveneae type)</taxon>
        <taxon>Aveninae</taxon>
        <taxon>Avena</taxon>
    </lineage>
</organism>
<reference evidence="1" key="1">
    <citation type="submission" date="2021-05" db="EMBL/GenBank/DDBJ databases">
        <authorList>
            <person name="Scholz U."/>
            <person name="Mascher M."/>
            <person name="Fiebig A."/>
        </authorList>
    </citation>
    <scope>NUCLEOTIDE SEQUENCE [LARGE SCALE GENOMIC DNA]</scope>
</reference>
<protein>
    <submittedName>
        <fullName evidence="1">Uncharacterized protein</fullName>
    </submittedName>
</protein>
<evidence type="ECO:0000313" key="1">
    <source>
        <dbReference type="EnsemblPlants" id="AVESA.00010b.r2.3DG0541730.1.CDS"/>
    </source>
</evidence>
<accession>A0ACD5VZX0</accession>
<keyword evidence="2" id="KW-1185">Reference proteome</keyword>
<name>A0ACD5VZX0_AVESA</name>
<sequence>MEGSSSSDRYTERCALATELAQVLDAVRQLEAHMGVKGGADDGGERCRALVSSMRSSIDRSIHIAMSSCCAPESPPSAEGSPRSGGPDQAADSRCRGANAAGQCKKRKALPKWSTQVRVNSVQDVGPLDDGFSWRKYGQKDILGAKYPRAYFRCTYRHTQSCHASKQVQRADGDPLLFDVVYHGNHTCAQRNSQRPRHAASGEHWQLQTADGQERSSIVSPGLKAEGLENPFSLQCKPADAGSAASSDFPAGYAFTASPFVSPAMSECQVVGNVLDVELASTTDSQTADMDFMLQLADPDYFLDNSRYF</sequence>
<dbReference type="EnsemblPlants" id="AVESA.00010b.r2.3DG0541730.1">
    <property type="protein sequence ID" value="AVESA.00010b.r2.3DG0541730.1.CDS"/>
    <property type="gene ID" value="AVESA.00010b.r2.3DG0541730"/>
</dbReference>
<dbReference type="Proteomes" id="UP001732700">
    <property type="component" value="Chromosome 3D"/>
</dbReference>
<proteinExistence type="predicted"/>
<reference evidence="1" key="2">
    <citation type="submission" date="2025-09" db="UniProtKB">
        <authorList>
            <consortium name="EnsemblPlants"/>
        </authorList>
    </citation>
    <scope>IDENTIFICATION</scope>
</reference>